<dbReference type="InterPro" id="IPR050557">
    <property type="entry name" value="RTX_toxin/Mannuronan_C5-epim"/>
</dbReference>
<evidence type="ECO:0000256" key="3">
    <source>
        <dbReference type="SAM" id="MobiDB-lite"/>
    </source>
</evidence>
<dbReference type="Pfam" id="PF00353">
    <property type="entry name" value="HemolysinCabind"/>
    <property type="match status" value="6"/>
</dbReference>
<gene>
    <name evidence="4" type="ORF">ACETIH_03965</name>
</gene>
<dbReference type="Gene3D" id="2.150.10.10">
    <property type="entry name" value="Serralysin-like metalloprotease, C-terminal"/>
    <property type="match status" value="3"/>
</dbReference>
<proteinExistence type="predicted"/>
<feature type="region of interest" description="Disordered" evidence="3">
    <location>
        <begin position="806"/>
        <end position="840"/>
    </location>
</feature>
<dbReference type="PANTHER" id="PTHR38340:SF1">
    <property type="entry name" value="S-LAYER PROTEIN"/>
    <property type="match status" value="1"/>
</dbReference>
<protein>
    <submittedName>
        <fullName evidence="4">Calcium-binding protein</fullName>
    </submittedName>
</protein>
<dbReference type="PROSITE" id="PS00330">
    <property type="entry name" value="HEMOLYSIN_CALCIUM"/>
    <property type="match status" value="1"/>
</dbReference>
<reference evidence="4 5" key="1">
    <citation type="submission" date="2024-09" db="EMBL/GenBank/DDBJ databases">
        <title>Nodulacao em especies de Leguminosae Basais da Amazonia e Caracterizacao dos Rizobios e Bacterias Associadas aos Nodulos.</title>
        <authorList>
            <person name="Jambeiro I.C.A."/>
            <person name="Lopes I.S."/>
            <person name="Aguiar E.R.G.R."/>
            <person name="Santos A.F.J."/>
            <person name="Dos Santos J.M.F."/>
            <person name="Gross E."/>
        </authorList>
    </citation>
    <scope>NUCLEOTIDE SEQUENCE [LARGE SCALE GENOMIC DNA]</scope>
    <source>
        <strain evidence="4 5">BRUESC1165</strain>
    </source>
</reference>
<evidence type="ECO:0000313" key="4">
    <source>
        <dbReference type="EMBL" id="MFC1455894.1"/>
    </source>
</evidence>
<comment type="subcellular location">
    <subcellularLocation>
        <location evidence="1">Secreted</location>
    </subcellularLocation>
</comment>
<evidence type="ECO:0000256" key="1">
    <source>
        <dbReference type="ARBA" id="ARBA00004613"/>
    </source>
</evidence>
<keyword evidence="5" id="KW-1185">Reference proteome</keyword>
<dbReference type="SUPFAM" id="SSF51120">
    <property type="entry name" value="beta-Roll"/>
    <property type="match status" value="4"/>
</dbReference>
<dbReference type="Proteomes" id="UP001593940">
    <property type="component" value="Unassembled WGS sequence"/>
</dbReference>
<dbReference type="RefSeq" id="WP_377028895.1">
    <property type="nucleotide sequence ID" value="NZ_JBHOMY010000010.1"/>
</dbReference>
<dbReference type="EMBL" id="JBHOMY010000010">
    <property type="protein sequence ID" value="MFC1455894.1"/>
    <property type="molecule type" value="Genomic_DNA"/>
</dbReference>
<dbReference type="PANTHER" id="PTHR38340">
    <property type="entry name" value="S-LAYER PROTEIN"/>
    <property type="match status" value="1"/>
</dbReference>
<organism evidence="4 5">
    <name type="scientific">Microvirga arabica</name>
    <dbReference type="NCBI Taxonomy" id="1128671"/>
    <lineage>
        <taxon>Bacteria</taxon>
        <taxon>Pseudomonadati</taxon>
        <taxon>Pseudomonadota</taxon>
        <taxon>Alphaproteobacteria</taxon>
        <taxon>Hyphomicrobiales</taxon>
        <taxon>Methylobacteriaceae</taxon>
        <taxon>Microvirga</taxon>
    </lineage>
</organism>
<evidence type="ECO:0000313" key="5">
    <source>
        <dbReference type="Proteomes" id="UP001593940"/>
    </source>
</evidence>
<comment type="caution">
    <text evidence="4">The sequence shown here is derived from an EMBL/GenBank/DDBJ whole genome shotgun (WGS) entry which is preliminary data.</text>
</comment>
<dbReference type="PRINTS" id="PR00313">
    <property type="entry name" value="CABNDNGRPT"/>
</dbReference>
<keyword evidence="2" id="KW-0964">Secreted</keyword>
<accession>A0ABV6Y3N5</accession>
<dbReference type="InterPro" id="IPR018511">
    <property type="entry name" value="Hemolysin-typ_Ca-bd_CS"/>
</dbReference>
<name>A0ABV6Y3N5_9HYPH</name>
<evidence type="ECO:0000256" key="2">
    <source>
        <dbReference type="ARBA" id="ARBA00022525"/>
    </source>
</evidence>
<dbReference type="InterPro" id="IPR001343">
    <property type="entry name" value="Hemolysn_Ca-bd"/>
</dbReference>
<feature type="compositionally biased region" description="Low complexity" evidence="3">
    <location>
        <begin position="813"/>
        <end position="827"/>
    </location>
</feature>
<sequence length="867" mass="90335">MPDLSLSGAQLNIGASGERFDLKVAALKNGTFVAVWTQYDTINRDTDANIMAQIYNADGTPKNDSPPVRVNTVIPGGQRNPSVTALNDGGFAIAWEDYSQGTISDIRARIYDATGTATTQQDFVAGATEGVQLAPHITSFGDKIVVSFLTQIIDNIVRSESYSYNRIGQPNGGSSLDGRFESQSSAEIINAPDDARYKGMLIHVALSPSTNLIKVQAHSAPLTSIPAASWDIPTGSGTSSSVSVTALAGGRFVIAWKDWDPSTQNAYKIKAVIYETDGDASAVKVLSESSTEINRPVVAALPDGGFAIAYENDNDVQAQIYDGSGIKTHNPIVVHGPSDDQQEATIRALADGRFVVGWENIGAGAALTLRAQIVDPRADAVRWTGTSADEQFGGTDFTLGDTLDGGAGNDALYGMGGDDRLIGTAGGDDRFFGGAGTDTVSYLGATGGVGVYLLNRTNNTGAAARDVFDSIEVIEGTNHRNTLEGGNGNDTLKGASGNDILNGFKGDDDFFGEGGDDVLFGGEGGADDFHGGEGKDTVSYSGGGGVQVYLSGRLANGGAAFGDTYTEIEVIEGSQEADILEGGTGNDIFWADADNDRLSGLDGDDTLYGATGNDVLDGGAGRDELYGDEDDDTYIVDALDVIVEASGKGTDTLIANTSYTLAANAEMETLYAGADAGNINLTGNGIGNILFGNRGSNRLDGGGGNDTLMLTGDRDEYTVRLNADGSVTLTDKIAGRDGTDTIYNVEIFQFGNTKLSLAGLAGGTQSSLTGDVVAENSATAPALVRSFHRQADHCALLSSVMRTGVSRWTPQARSRSPTGSSSITSRRASIPSRCGRPMPLAQAPTRLSRSWFRMFSTSGLSAAPAPT</sequence>
<dbReference type="InterPro" id="IPR011049">
    <property type="entry name" value="Serralysin-like_metalloprot_C"/>
</dbReference>